<proteinExistence type="predicted"/>
<reference evidence="1" key="1">
    <citation type="submission" date="2019-04" db="EMBL/GenBank/DDBJ databases">
        <title>Microbes associate with the intestines of laboratory mice.</title>
        <authorList>
            <person name="Navarre W."/>
            <person name="Wong E."/>
            <person name="Huang K."/>
            <person name="Tropini C."/>
            <person name="Ng K."/>
            <person name="Yu B."/>
        </authorList>
    </citation>
    <scope>NUCLEOTIDE SEQUENCE</scope>
    <source>
        <strain evidence="1">NM72_1-8</strain>
    </source>
</reference>
<organism evidence="1 2">
    <name type="scientific">Hominisplanchenecus murintestinalis</name>
    <dbReference type="NCBI Taxonomy" id="2941517"/>
    <lineage>
        <taxon>Bacteria</taxon>
        <taxon>Bacillati</taxon>
        <taxon>Bacillota</taxon>
        <taxon>Clostridia</taxon>
        <taxon>Lachnospirales</taxon>
        <taxon>Lachnospiraceae</taxon>
        <taxon>Hominisplanchenecus</taxon>
    </lineage>
</organism>
<evidence type="ECO:0000313" key="1">
    <source>
        <dbReference type="EMBL" id="TGY00775.1"/>
    </source>
</evidence>
<accession>A0AC61R546</accession>
<evidence type="ECO:0000313" key="2">
    <source>
        <dbReference type="Proteomes" id="UP000307720"/>
    </source>
</evidence>
<gene>
    <name evidence="1" type="ORF">E5357_00970</name>
</gene>
<dbReference type="EMBL" id="SRZB01000001">
    <property type="protein sequence ID" value="TGY00775.1"/>
    <property type="molecule type" value="Genomic_DNA"/>
</dbReference>
<protein>
    <submittedName>
        <fullName evidence="1">LytR family transcriptional regulator</fullName>
    </submittedName>
</protein>
<comment type="caution">
    <text evidence="1">The sequence shown here is derived from an EMBL/GenBank/DDBJ whole genome shotgun (WGS) entry which is preliminary data.</text>
</comment>
<sequence>MGKRQVDKKSAAYKKYRRRKILFVVEVILLLLVCGVAYVYIQVDSKLNLMETEKLDEKKVVVNKTAETNPTLKGYMNIALFGVDEKKENTDTIIIASINNDTKVVNLVSIYRDTLLNIGEDRYGKANSSYPNGGMEWALSMLNTNLDMDISKYVMVDFSALTDIIDELGGIELTVTDEEAEHLSNYCVSVSKVAEKDYERLPSGGTYLMDGVQATAYCRIRYGGGNDYKRTLRQREVIAKIVDKAKSADIGTLNKMMDEVFPKISTNISKSEILSMGMSMLSYKIGETTGFPFWHRTSEDGKYNEVPVTLEKNVDQLHIFLFGDEDYEPSDDVVERSNYIINQTGFSEDTTVSDENYQSSGDELSEKGQESESASDTEESESSSGEQ</sequence>
<name>A0AC61R546_9FIRM</name>
<dbReference type="Proteomes" id="UP000307720">
    <property type="component" value="Unassembled WGS sequence"/>
</dbReference>
<keyword evidence="2" id="KW-1185">Reference proteome</keyword>